<dbReference type="Proteomes" id="UP000005239">
    <property type="component" value="Unassembled WGS sequence"/>
</dbReference>
<accession>A0A8R1UYZ9</accession>
<gene>
    <name evidence="1" type="primary">WBGene00282602</name>
</gene>
<name>A0A2A6CWQ1_PRIPA</name>
<evidence type="ECO:0000313" key="1">
    <source>
        <dbReference type="EnsemblMetazoa" id="PPA44233.1"/>
    </source>
</evidence>
<keyword evidence="2" id="KW-1185">Reference proteome</keyword>
<reference evidence="2" key="1">
    <citation type="journal article" date="2008" name="Nat. Genet.">
        <title>The Pristionchus pacificus genome provides a unique perspective on nematode lifestyle and parasitism.</title>
        <authorList>
            <person name="Dieterich C."/>
            <person name="Clifton S.W."/>
            <person name="Schuster L.N."/>
            <person name="Chinwalla A."/>
            <person name="Delehaunty K."/>
            <person name="Dinkelacker I."/>
            <person name="Fulton L."/>
            <person name="Fulton R."/>
            <person name="Godfrey J."/>
            <person name="Minx P."/>
            <person name="Mitreva M."/>
            <person name="Roeseler W."/>
            <person name="Tian H."/>
            <person name="Witte H."/>
            <person name="Yang S.P."/>
            <person name="Wilson R.K."/>
            <person name="Sommer R.J."/>
        </authorList>
    </citation>
    <scope>NUCLEOTIDE SEQUENCE [LARGE SCALE GENOMIC DNA]</scope>
    <source>
        <strain evidence="2">PS312</strain>
    </source>
</reference>
<organism evidence="1 2">
    <name type="scientific">Pristionchus pacificus</name>
    <name type="common">Parasitic nematode worm</name>
    <dbReference type="NCBI Taxonomy" id="54126"/>
    <lineage>
        <taxon>Eukaryota</taxon>
        <taxon>Metazoa</taxon>
        <taxon>Ecdysozoa</taxon>
        <taxon>Nematoda</taxon>
        <taxon>Chromadorea</taxon>
        <taxon>Rhabditida</taxon>
        <taxon>Rhabditina</taxon>
        <taxon>Diplogasteromorpha</taxon>
        <taxon>Diplogasteroidea</taxon>
        <taxon>Neodiplogasteridae</taxon>
        <taxon>Pristionchus</taxon>
    </lineage>
</organism>
<dbReference type="AlphaFoldDB" id="A0A2A6CWQ1"/>
<dbReference type="EnsemblMetazoa" id="PPA44233.1">
    <property type="protein sequence ID" value="PPA44233.1"/>
    <property type="gene ID" value="WBGene00282602"/>
</dbReference>
<proteinExistence type="predicted"/>
<accession>A0A2A6CWQ1</accession>
<reference evidence="1" key="2">
    <citation type="submission" date="2022-06" db="UniProtKB">
        <authorList>
            <consortium name="EnsemblMetazoa"/>
        </authorList>
    </citation>
    <scope>IDENTIFICATION</scope>
    <source>
        <strain evidence="1">PS312</strain>
    </source>
</reference>
<evidence type="ECO:0000313" key="2">
    <source>
        <dbReference type="Proteomes" id="UP000005239"/>
    </source>
</evidence>
<sequence>MLSKLNVLHRSCSSFWGRTAENEHSKCGPYLAEMHPDIAGSASVVGEPEILTPVKNGDGSGSFKSRWNKYISAMKY</sequence>
<protein>
    <submittedName>
        <fullName evidence="1">Uncharacterized protein</fullName>
    </submittedName>
</protein>